<proteinExistence type="predicted"/>
<feature type="domain" description="J" evidence="1">
    <location>
        <begin position="519"/>
        <end position="583"/>
    </location>
</feature>
<dbReference type="Proteomes" id="UP000735874">
    <property type="component" value="Unassembled WGS sequence"/>
</dbReference>
<reference evidence="2" key="1">
    <citation type="submission" date="2018-10" db="EMBL/GenBank/DDBJ databases">
        <title>Effector identification in a new, highly contiguous assembly of the strawberry crown rot pathogen Phytophthora cactorum.</title>
        <authorList>
            <person name="Armitage A.D."/>
            <person name="Nellist C.F."/>
            <person name="Bates H."/>
            <person name="Vickerstaff R.J."/>
            <person name="Harrison R.J."/>
        </authorList>
    </citation>
    <scope>NUCLEOTIDE SEQUENCE</scope>
    <source>
        <strain evidence="2">15-7</strain>
    </source>
</reference>
<dbReference type="VEuPathDB" id="FungiDB:PC110_g214"/>
<evidence type="ECO:0000259" key="1">
    <source>
        <dbReference type="PROSITE" id="PS50076"/>
    </source>
</evidence>
<organism evidence="2 3">
    <name type="scientific">Phytophthora cactorum</name>
    <dbReference type="NCBI Taxonomy" id="29920"/>
    <lineage>
        <taxon>Eukaryota</taxon>
        <taxon>Sar</taxon>
        <taxon>Stramenopiles</taxon>
        <taxon>Oomycota</taxon>
        <taxon>Peronosporomycetes</taxon>
        <taxon>Peronosporales</taxon>
        <taxon>Peronosporaceae</taxon>
        <taxon>Phytophthora</taxon>
    </lineage>
</organism>
<dbReference type="Gene3D" id="1.10.287.110">
    <property type="entry name" value="DnaJ domain"/>
    <property type="match status" value="1"/>
</dbReference>
<protein>
    <recommendedName>
        <fullName evidence="1">J domain-containing protein</fullName>
    </recommendedName>
</protein>
<dbReference type="SUPFAM" id="SSF46565">
    <property type="entry name" value="Chaperone J-domain"/>
    <property type="match status" value="1"/>
</dbReference>
<evidence type="ECO:0000313" key="3">
    <source>
        <dbReference type="Proteomes" id="UP000735874"/>
    </source>
</evidence>
<dbReference type="InterPro" id="IPR001623">
    <property type="entry name" value="DnaJ_domain"/>
</dbReference>
<evidence type="ECO:0000313" key="2">
    <source>
        <dbReference type="EMBL" id="KAG2868976.1"/>
    </source>
</evidence>
<dbReference type="EMBL" id="RCMG01000006">
    <property type="protein sequence ID" value="KAG2868976.1"/>
    <property type="molecule type" value="Genomic_DNA"/>
</dbReference>
<dbReference type="CDD" id="cd06257">
    <property type="entry name" value="DnaJ"/>
    <property type="match status" value="1"/>
</dbReference>
<accession>A0A8T1A2Q7</accession>
<gene>
    <name evidence="2" type="ORF">PC113_g637</name>
</gene>
<sequence>MPSEEDDAVSTYPTICATQARSLLRRAVPISVDGSNDLGMSASAAAVRICEQATSDAPSKCLADTQHNRALSTKLRVQLCQRATSNSPQLCVRSLRKFVHVRRMGIDDAVMICRQTESPGPAECAAELFRATAFVTGKIAAQLCHATKTLEPARCFVDSPTFFDDELKVLLCNQAESSAPASCAAYMISRFTNQPSMKVSLCRGATSAAPAACAIEAPFGMDETSVVELCRSAESIAPARCAQGVPTSLRVPWHTVAQVCARATSTLPGRCLAHHVRHSRLHFHALDENRIVAECRLAVAQPAALRIAKASYNCLELCPMCPLQLVLEVLDQYGHPMTDSHYEARGTDAVHVNAAYTGSYDKQHEYIHRRQPALHGPSYAKIVNGSAVFSNLLFTGAGIFTLAFHAGQGFTEEVARVVVHPDRTAEALQTRCEKLFSRFQCSAQSPTSSKRDYQRTEMQMLLLPRELQLSAVPCGQYWMDNIGGLVFSGFSAPNHLLYALPRPLYELFTSMDMPRAEMSAWALLGLKEGESSRAVIRRAYHQRSLQWHPDKWHALAAALPPVWQQELVGIYALITQAYDQLTR</sequence>
<name>A0A8T1A2Q7_9STRA</name>
<dbReference type="AlphaFoldDB" id="A0A8T1A2Q7"/>
<dbReference type="InterPro" id="IPR036869">
    <property type="entry name" value="J_dom_sf"/>
</dbReference>
<comment type="caution">
    <text evidence="2">The sequence shown here is derived from an EMBL/GenBank/DDBJ whole genome shotgun (WGS) entry which is preliminary data.</text>
</comment>
<dbReference type="PROSITE" id="PS50076">
    <property type="entry name" value="DNAJ_2"/>
    <property type="match status" value="1"/>
</dbReference>